<protein>
    <recommendedName>
        <fullName evidence="2">asparagine synthase (glutamine-hydrolyzing)</fullName>
        <ecNumber evidence="2">6.3.5.4</ecNumber>
    </recommendedName>
</protein>
<dbReference type="GO" id="GO:0004066">
    <property type="term" value="F:asparagine synthase (glutamine-hydrolyzing) activity"/>
    <property type="evidence" value="ECO:0007669"/>
    <property type="project" value="UniProtKB-EC"/>
</dbReference>
<comment type="pathway">
    <text evidence="1">Amino-acid biosynthesis; L-asparagine biosynthesis; L-asparagine from L-aspartate (L-Gln route): step 1/1.</text>
</comment>
<evidence type="ECO:0000256" key="3">
    <source>
        <dbReference type="ARBA" id="ARBA00048741"/>
    </source>
</evidence>
<dbReference type="Gene3D" id="3.60.20.10">
    <property type="entry name" value="Glutamine Phosphoribosylpyrophosphate, subunit 1, domain 1"/>
    <property type="match status" value="1"/>
</dbReference>
<dbReference type="InterPro" id="IPR051786">
    <property type="entry name" value="ASN_synthetase/amidase"/>
</dbReference>
<evidence type="ECO:0000313" key="4">
    <source>
        <dbReference type="EMBL" id="SJM89089.1"/>
    </source>
</evidence>
<evidence type="ECO:0000256" key="1">
    <source>
        <dbReference type="ARBA" id="ARBA00005187"/>
    </source>
</evidence>
<dbReference type="PANTHER" id="PTHR43284:SF1">
    <property type="entry name" value="ASPARAGINE SYNTHETASE"/>
    <property type="match status" value="1"/>
</dbReference>
<dbReference type="Proteomes" id="UP000195667">
    <property type="component" value="Unassembled WGS sequence"/>
</dbReference>
<dbReference type="EMBL" id="FUKI01000002">
    <property type="protein sequence ID" value="SJM89089.1"/>
    <property type="molecule type" value="Genomic_DNA"/>
</dbReference>
<dbReference type="PANTHER" id="PTHR43284">
    <property type="entry name" value="ASPARAGINE SYNTHETASE (GLUTAMINE-HYDROLYZING)"/>
    <property type="match status" value="1"/>
</dbReference>
<accession>A0A1R4GZS7</accession>
<gene>
    <name evidence="4" type="ORF">CRENPOLYSF1_100008</name>
</gene>
<sequence>MSFCLIIATAHAAPLVSLALKTQAILKNLYPTQTVLHQDWDWCSVITTQHVNDKRSAWALNEDGTQALVSGGTWFYGTELACGQEQALLAHTQNTRFDTILEAMEGVFSIALLDKQTQRIDIAIDPAGSFHVYQVQYGDVMLISDSALTLAAITGAKLSAESVLQFIATGSIYGQQSLWQHFTKLAPAEHLTIHAYNRQITRRRYWHFSAIQAEKYTAAEGAAKIIEALIAAAKNIHQHFPNALCDLTGGYDSRATISGFILAGVKVSTTVSGSADSADATVAKRIAEQFSLPHRRVTRKTTCSYEDLQNALLLTDGEFDVFEYAGIASTHHGHVDAGHDISINGSFGELARGYWWELLFPRIGKKTPLNTQMLAHKRFAALAYNRSIFTDAVAAIDLVALLAEQTNQHNNTLTSLPNTTQMDHAYFAMRMQRWQGRIASSTNRIWPAVSPFAFRPILQVVLETKANARLRSLVVRTMLANHLPTLGQLPLEHGYPAMPATWRNIHQFTPIIAHYHQRITDKLLRRWHKPSTAVTGDKTQNITEDPQLLAILPVPYLCACGLFNAERLQHFMHAANRQNSEQWRRLFTLEMTMAKVYQLKNLAETS</sequence>
<reference evidence="5" key="1">
    <citation type="submission" date="2017-02" db="EMBL/GenBank/DDBJ databases">
        <authorList>
            <person name="Daims H."/>
        </authorList>
    </citation>
    <scope>NUCLEOTIDE SEQUENCE [LARGE SCALE GENOMIC DNA]</scope>
</reference>
<dbReference type="SUPFAM" id="SSF56235">
    <property type="entry name" value="N-terminal nucleophile aminohydrolases (Ntn hydrolases)"/>
    <property type="match status" value="1"/>
</dbReference>
<name>A0A1R4GZS7_9GAMM</name>
<keyword evidence="5" id="KW-1185">Reference proteome</keyword>
<proteinExistence type="predicted"/>
<organism evidence="4 5">
    <name type="scientific">Crenothrix polyspora</name>
    <dbReference type="NCBI Taxonomy" id="360316"/>
    <lineage>
        <taxon>Bacteria</taxon>
        <taxon>Pseudomonadati</taxon>
        <taxon>Pseudomonadota</taxon>
        <taxon>Gammaproteobacteria</taxon>
        <taxon>Methylococcales</taxon>
        <taxon>Crenotrichaceae</taxon>
        <taxon>Crenothrix</taxon>
    </lineage>
</organism>
<dbReference type="InterPro" id="IPR029055">
    <property type="entry name" value="Ntn_hydrolases_N"/>
</dbReference>
<comment type="catalytic activity">
    <reaction evidence="3">
        <text>L-aspartate + L-glutamine + ATP + H2O = L-asparagine + L-glutamate + AMP + diphosphate + H(+)</text>
        <dbReference type="Rhea" id="RHEA:12228"/>
        <dbReference type="ChEBI" id="CHEBI:15377"/>
        <dbReference type="ChEBI" id="CHEBI:15378"/>
        <dbReference type="ChEBI" id="CHEBI:29985"/>
        <dbReference type="ChEBI" id="CHEBI:29991"/>
        <dbReference type="ChEBI" id="CHEBI:30616"/>
        <dbReference type="ChEBI" id="CHEBI:33019"/>
        <dbReference type="ChEBI" id="CHEBI:58048"/>
        <dbReference type="ChEBI" id="CHEBI:58359"/>
        <dbReference type="ChEBI" id="CHEBI:456215"/>
        <dbReference type="EC" id="6.3.5.4"/>
    </reaction>
</comment>
<dbReference type="OrthoDB" id="9763290at2"/>
<evidence type="ECO:0000256" key="2">
    <source>
        <dbReference type="ARBA" id="ARBA00012737"/>
    </source>
</evidence>
<dbReference type="AlphaFoldDB" id="A0A1R4GZS7"/>
<dbReference type="SUPFAM" id="SSF52402">
    <property type="entry name" value="Adenine nucleotide alpha hydrolases-like"/>
    <property type="match status" value="1"/>
</dbReference>
<dbReference type="EC" id="6.3.5.4" evidence="2"/>
<evidence type="ECO:0000313" key="5">
    <source>
        <dbReference type="Proteomes" id="UP000195667"/>
    </source>
</evidence>
<dbReference type="RefSeq" id="WP_087141980.1">
    <property type="nucleotide sequence ID" value="NZ_FUKI01000002.1"/>
</dbReference>